<evidence type="ECO:0000313" key="2">
    <source>
        <dbReference type="Proteomes" id="UP000035331"/>
    </source>
</evidence>
<sequence length="75" mass="8472">MPNRTYKITYENSFIILSVQKSKVACSTGNCISHESYEAFKMACGFMEQVILLSKIQPALTSIFSIKTVNSRLFL</sequence>
<dbReference type="PATRIC" id="fig|796385.3.peg.3323"/>
<gene>
    <name evidence="1" type="ORF">MCM1_2703</name>
</gene>
<reference evidence="2" key="1">
    <citation type="submission" date="2014-06" db="EMBL/GenBank/DDBJ databases">
        <title>The complete genome sequence of Methanosarcina barkeri CM1.</title>
        <authorList>
            <consortium name="Pastoral Greenhouse Gas Research Consortium"/>
            <person name="Lambie S.C."/>
            <person name="Leahy S.C."/>
            <person name="Kelly W.J."/>
            <person name="Li D."/>
            <person name="Reilly K."/>
            <person name="Attwood G.T."/>
            <person name="Altermann E."/>
        </authorList>
    </citation>
    <scope>NUCLEOTIDE SEQUENCE [LARGE SCALE GENOMIC DNA]</scope>
    <source>
        <strain evidence="2">CM1</strain>
    </source>
</reference>
<proteinExistence type="predicted"/>
<dbReference type="Proteomes" id="UP000035331">
    <property type="component" value="Chromosome"/>
</dbReference>
<organism evidence="1 2">
    <name type="scientific">Methanosarcina barkeri CM1</name>
    <dbReference type="NCBI Taxonomy" id="796385"/>
    <lineage>
        <taxon>Archaea</taxon>
        <taxon>Methanobacteriati</taxon>
        <taxon>Methanobacteriota</taxon>
        <taxon>Stenosarchaea group</taxon>
        <taxon>Methanomicrobia</taxon>
        <taxon>Methanosarcinales</taxon>
        <taxon>Methanosarcinaceae</taxon>
        <taxon>Methanosarcina</taxon>
    </lineage>
</organism>
<evidence type="ECO:0000313" key="1">
    <source>
        <dbReference type="EMBL" id="AKJ39704.1"/>
    </source>
</evidence>
<protein>
    <submittedName>
        <fullName evidence="1">Uncharacterized protein</fullName>
    </submittedName>
</protein>
<accession>A0A0G3CCG7</accession>
<name>A0A0G3CCG7_METBA</name>
<dbReference type="AlphaFoldDB" id="A0A0G3CCG7"/>
<reference evidence="1 2" key="2">
    <citation type="journal article" date="2015" name="Stand. Genomic Sci.">
        <title>The complete genome sequence of the rumen methanogen Methanosarcina barkeri CM1.</title>
        <authorList>
            <person name="Lambie S.C."/>
            <person name="Kelly W.J."/>
            <person name="Leahy S.C."/>
            <person name="Li D."/>
            <person name="Reilly K."/>
            <person name="McAllister T.A."/>
            <person name="Valle E.R."/>
            <person name="Attwood G.T."/>
            <person name="Altermann E."/>
        </authorList>
    </citation>
    <scope>NUCLEOTIDE SEQUENCE [LARGE SCALE GENOMIC DNA]</scope>
    <source>
        <strain evidence="1 2">CM1</strain>
    </source>
</reference>
<dbReference type="EMBL" id="CP008746">
    <property type="protein sequence ID" value="AKJ39704.1"/>
    <property type="molecule type" value="Genomic_DNA"/>
</dbReference>